<dbReference type="AlphaFoldDB" id="A0A1G6N370"/>
<proteinExistence type="predicted"/>
<accession>A0A1G6N370</accession>
<organism evidence="1 2">
    <name type="scientific">Paraburkholderia lycopersici</name>
    <dbReference type="NCBI Taxonomy" id="416944"/>
    <lineage>
        <taxon>Bacteria</taxon>
        <taxon>Pseudomonadati</taxon>
        <taxon>Pseudomonadota</taxon>
        <taxon>Betaproteobacteria</taxon>
        <taxon>Burkholderiales</taxon>
        <taxon>Burkholderiaceae</taxon>
        <taxon>Paraburkholderia</taxon>
    </lineage>
</organism>
<protein>
    <submittedName>
        <fullName evidence="1">Uncharacterized protein</fullName>
    </submittedName>
</protein>
<dbReference type="EMBL" id="FMYQ01000008">
    <property type="protein sequence ID" value="SDC61867.1"/>
    <property type="molecule type" value="Genomic_DNA"/>
</dbReference>
<sequence>MQSQSIPERTAQAATVIDKISLLLPDSIPRMFAGSAPVRILQMRSRCS</sequence>
<keyword evidence="2" id="KW-1185">Reference proteome</keyword>
<evidence type="ECO:0000313" key="2">
    <source>
        <dbReference type="Proteomes" id="UP000198908"/>
    </source>
</evidence>
<gene>
    <name evidence="1" type="ORF">SAMN05421548_108172</name>
</gene>
<dbReference type="Proteomes" id="UP000198908">
    <property type="component" value="Unassembled WGS sequence"/>
</dbReference>
<evidence type="ECO:0000313" key="1">
    <source>
        <dbReference type="EMBL" id="SDC61867.1"/>
    </source>
</evidence>
<name>A0A1G6N370_9BURK</name>
<reference evidence="2" key="1">
    <citation type="submission" date="2016-09" db="EMBL/GenBank/DDBJ databases">
        <authorList>
            <person name="Varghese N."/>
            <person name="Submissions S."/>
        </authorList>
    </citation>
    <scope>NUCLEOTIDE SEQUENCE [LARGE SCALE GENOMIC DNA]</scope>
    <source>
        <strain evidence="2">TNe-862</strain>
    </source>
</reference>
<dbReference type="STRING" id="416944.SAMN05421548_108172"/>